<comment type="subcellular location">
    <subcellularLocation>
        <location evidence="1">Membrane</location>
        <topology evidence="1">Lipid-anchor</topology>
    </subcellularLocation>
</comment>
<name>A0A6C0EJP5_9ZZZZ</name>
<dbReference type="PANTHER" id="PTHR44027:SF7">
    <property type="entry name" value="DNAJ HOMOLOG SUBFAMILY C MEMBER 5 HOMOLOG"/>
    <property type="match status" value="1"/>
</dbReference>
<protein>
    <recommendedName>
        <fullName evidence="6">J domain-containing protein</fullName>
    </recommendedName>
</protein>
<dbReference type="CDD" id="cd06257">
    <property type="entry name" value="DnaJ"/>
    <property type="match status" value="1"/>
</dbReference>
<proteinExistence type="predicted"/>
<dbReference type="Pfam" id="PF00226">
    <property type="entry name" value="DnaJ"/>
    <property type="match status" value="1"/>
</dbReference>
<dbReference type="InterPro" id="IPR001623">
    <property type="entry name" value="DnaJ_domain"/>
</dbReference>
<dbReference type="EMBL" id="MN738863">
    <property type="protein sequence ID" value="QHT28663.1"/>
    <property type="molecule type" value="Genomic_DNA"/>
</dbReference>
<keyword evidence="4" id="KW-0143">Chaperone</keyword>
<dbReference type="PROSITE" id="PS00636">
    <property type="entry name" value="DNAJ_1"/>
    <property type="match status" value="1"/>
</dbReference>
<accession>A0A6C0EJP5</accession>
<dbReference type="PRINTS" id="PR00625">
    <property type="entry name" value="JDOMAIN"/>
</dbReference>
<evidence type="ECO:0000256" key="5">
    <source>
        <dbReference type="ARBA" id="ARBA00023288"/>
    </source>
</evidence>
<keyword evidence="2" id="KW-0472">Membrane</keyword>
<keyword evidence="3" id="KW-0564">Palmitate</keyword>
<dbReference type="SMART" id="SM00271">
    <property type="entry name" value="DnaJ"/>
    <property type="match status" value="1"/>
</dbReference>
<dbReference type="PANTHER" id="PTHR44027">
    <property type="entry name" value="DNAJ HOMOLOG SUBFAMILY C MEMBER 5 HOMOLOG"/>
    <property type="match status" value="1"/>
</dbReference>
<dbReference type="InterPro" id="IPR051434">
    <property type="entry name" value="DnaJ_C_subfamily_member5"/>
</dbReference>
<dbReference type="AlphaFoldDB" id="A0A6C0EJP5"/>
<evidence type="ECO:0000256" key="4">
    <source>
        <dbReference type="ARBA" id="ARBA00023186"/>
    </source>
</evidence>
<evidence type="ECO:0000256" key="3">
    <source>
        <dbReference type="ARBA" id="ARBA00023139"/>
    </source>
</evidence>
<feature type="domain" description="J" evidence="6">
    <location>
        <begin position="2"/>
        <end position="68"/>
    </location>
</feature>
<dbReference type="InterPro" id="IPR018253">
    <property type="entry name" value="DnaJ_domain_CS"/>
</dbReference>
<dbReference type="GO" id="GO:0005737">
    <property type="term" value="C:cytoplasm"/>
    <property type="evidence" value="ECO:0007669"/>
    <property type="project" value="UniProtKB-ARBA"/>
</dbReference>
<dbReference type="GO" id="GO:0016020">
    <property type="term" value="C:membrane"/>
    <property type="evidence" value="ECO:0007669"/>
    <property type="project" value="UniProtKB-SubCell"/>
</dbReference>
<sequence length="302" mass="36264">MNPYAILDLKKNCSDEEIKQAYKKLALKYHPDRSIDNKEYNTERFKEIATAYEILNDKKQRNMYDITGKFNTTNINPFEAFELFKKNLDPNVEIFLKDTYKTLERKNKDNLFDSIKSLGKQEKHKIINNGLDLLTNFLVHKKDPKANSRTKCKSITNNITYNINISELQDTVKIVLPIDVYYNYQYLKFNIIDNDLSSNYNVYTQYLEQYFNYKEKKYSIKLEDSKHKIYKRKNKYDLSTTITISSYDYNKGFNLNMFHYKKPIEEFIKLEGKYMLKYELFGLPIWSKNTYGDLFIYFKLKD</sequence>
<dbReference type="PROSITE" id="PS50076">
    <property type="entry name" value="DNAJ_2"/>
    <property type="match status" value="1"/>
</dbReference>
<evidence type="ECO:0000256" key="1">
    <source>
        <dbReference type="ARBA" id="ARBA00004635"/>
    </source>
</evidence>
<evidence type="ECO:0000313" key="7">
    <source>
        <dbReference type="EMBL" id="QHT28663.1"/>
    </source>
</evidence>
<dbReference type="Gene3D" id="1.10.287.110">
    <property type="entry name" value="DnaJ domain"/>
    <property type="match status" value="1"/>
</dbReference>
<dbReference type="InterPro" id="IPR036869">
    <property type="entry name" value="J_dom_sf"/>
</dbReference>
<keyword evidence="5" id="KW-0449">Lipoprotein</keyword>
<dbReference type="SUPFAM" id="SSF46565">
    <property type="entry name" value="Chaperone J-domain"/>
    <property type="match status" value="1"/>
</dbReference>
<organism evidence="7">
    <name type="scientific">viral metagenome</name>
    <dbReference type="NCBI Taxonomy" id="1070528"/>
    <lineage>
        <taxon>unclassified sequences</taxon>
        <taxon>metagenomes</taxon>
        <taxon>organismal metagenomes</taxon>
    </lineage>
</organism>
<evidence type="ECO:0000259" key="6">
    <source>
        <dbReference type="PROSITE" id="PS50076"/>
    </source>
</evidence>
<reference evidence="7" key="1">
    <citation type="journal article" date="2020" name="Nature">
        <title>Giant virus diversity and host interactions through global metagenomics.</title>
        <authorList>
            <person name="Schulz F."/>
            <person name="Roux S."/>
            <person name="Paez-Espino D."/>
            <person name="Jungbluth S."/>
            <person name="Walsh D.A."/>
            <person name="Denef V.J."/>
            <person name="McMahon K.D."/>
            <person name="Konstantinidis K.T."/>
            <person name="Eloe-Fadrosh E.A."/>
            <person name="Kyrpides N.C."/>
            <person name="Woyke T."/>
        </authorList>
    </citation>
    <scope>NUCLEOTIDE SEQUENCE</scope>
    <source>
        <strain evidence="7">GVMAG-M-3300001351-8</strain>
    </source>
</reference>
<evidence type="ECO:0000256" key="2">
    <source>
        <dbReference type="ARBA" id="ARBA00023136"/>
    </source>
</evidence>